<evidence type="ECO:0000313" key="1">
    <source>
        <dbReference type="EMBL" id="KAJ1948156.1"/>
    </source>
</evidence>
<feature type="non-terminal residue" evidence="1">
    <location>
        <position position="196"/>
    </location>
</feature>
<organism evidence="1 2">
    <name type="scientific">Linderina macrospora</name>
    <dbReference type="NCBI Taxonomy" id="4868"/>
    <lineage>
        <taxon>Eukaryota</taxon>
        <taxon>Fungi</taxon>
        <taxon>Fungi incertae sedis</taxon>
        <taxon>Zoopagomycota</taxon>
        <taxon>Kickxellomycotina</taxon>
        <taxon>Kickxellomycetes</taxon>
        <taxon>Kickxellales</taxon>
        <taxon>Kickxellaceae</taxon>
        <taxon>Linderina</taxon>
    </lineage>
</organism>
<dbReference type="Proteomes" id="UP001150603">
    <property type="component" value="Unassembled WGS sequence"/>
</dbReference>
<reference evidence="1" key="1">
    <citation type="submission" date="2022-07" db="EMBL/GenBank/DDBJ databases">
        <title>Phylogenomic reconstructions and comparative analyses of Kickxellomycotina fungi.</title>
        <authorList>
            <person name="Reynolds N.K."/>
            <person name="Stajich J.E."/>
            <person name="Barry K."/>
            <person name="Grigoriev I.V."/>
            <person name="Crous P."/>
            <person name="Smith M.E."/>
        </authorList>
    </citation>
    <scope>NUCLEOTIDE SEQUENCE</scope>
    <source>
        <strain evidence="1">NRRL 5244</strain>
    </source>
</reference>
<sequence length="196" mass="20648">MARKNSDDNDNDDGSDSDDHGFVKVDRWLSPTEPEMATFAPTLAPSSAPAPAVSKDTGLISKVRSTLKTALTTSEPAPRATKTAARRRPRQGTVLKEDAGSSSSDCDSSGSDSELEEVIDETELELIEAMEDAHISEAAKQKEQRQPASSSSPGLRPHGATGKAPWVGLGDSGLAPKPGGYNETLKQRFASKPVSG</sequence>
<evidence type="ECO:0000313" key="2">
    <source>
        <dbReference type="Proteomes" id="UP001150603"/>
    </source>
</evidence>
<protein>
    <submittedName>
        <fullName evidence="1">Uncharacterized protein</fullName>
    </submittedName>
</protein>
<comment type="caution">
    <text evidence="1">The sequence shown here is derived from an EMBL/GenBank/DDBJ whole genome shotgun (WGS) entry which is preliminary data.</text>
</comment>
<accession>A0ACC1JD12</accession>
<proteinExistence type="predicted"/>
<keyword evidence="2" id="KW-1185">Reference proteome</keyword>
<name>A0ACC1JD12_9FUNG</name>
<dbReference type="EMBL" id="JANBPW010000824">
    <property type="protein sequence ID" value="KAJ1948156.1"/>
    <property type="molecule type" value="Genomic_DNA"/>
</dbReference>
<gene>
    <name evidence="1" type="ORF">FBU59_001726</name>
</gene>